<protein>
    <submittedName>
        <fullName evidence="1">PKD-like family lipoprotein</fullName>
    </submittedName>
</protein>
<dbReference type="InterPro" id="IPR032183">
    <property type="entry name" value="PKD-like"/>
</dbReference>
<dbReference type="Pfam" id="PF16407">
    <property type="entry name" value="PKD_2"/>
    <property type="match status" value="1"/>
</dbReference>
<evidence type="ECO:0000313" key="1">
    <source>
        <dbReference type="EMBL" id="MDB9222558.1"/>
    </source>
</evidence>
<dbReference type="RefSeq" id="WP_087381735.1">
    <property type="nucleotide sequence ID" value="NZ_CABJFF010000008.1"/>
</dbReference>
<name>A0AAW6FHA3_9BACT</name>
<dbReference type="PROSITE" id="PS51257">
    <property type="entry name" value="PROKAR_LIPOPROTEIN"/>
    <property type="match status" value="1"/>
</dbReference>
<comment type="caution">
    <text evidence="1">The sequence shown here is derived from an EMBL/GenBank/DDBJ whole genome shotgun (WGS) entry which is preliminary data.</text>
</comment>
<sequence>MKEKVFILYIGMILLVGGCYDDKGNYDYTDIGDITITGIENSYTAIALAKKLEIKPTVTSKNPEDTFEYLWTVYNPNYYDSYLTEAIKVDTIGREKDLSYEVNLQQGSYTLVYTVKNVNNNYTVYRKIPLTVSTQFNEGFYMLKETESGDTELDLCLNDDTHNDNLLAKSLGAPMSGAPTRLGIYFNYSFVDEETGKYAAAATLGVMTEKDISLMSTGDMRLIYNHNSMFYYSTPPVEIPYYICQVSFCVVYISSEGVYASMQYVDNNSWGTGKFGFVRDIAGEHRGSRYALFSPKKSAVICFDAKNGRFLAVDYNGFLHAFKEDASGKSPNNISHELIFMGLNRINSVDKVYAIFVDEKDVNQRYLYQLEMPSSTQYTNPVKEIVTLPANLKLNSADLYATNRTDTRAIYMVNNNRLYFYDVDNQEESPLNPEGLPADETITYLEHKYWSQTNDAEHNFNYLMIGTYKSGNYKVYMYEMLGGKPMGQPKRVIEGKGKVVDLQYVSPKMRGSSRSYYPL</sequence>
<reference evidence="1" key="1">
    <citation type="submission" date="2023-01" db="EMBL/GenBank/DDBJ databases">
        <title>Human gut microbiome strain richness.</title>
        <authorList>
            <person name="Chen-Liaw A."/>
        </authorList>
    </citation>
    <scope>NUCLEOTIDE SEQUENCE</scope>
    <source>
        <strain evidence="1">RTP21484st1_B7_RTP21484_190118</strain>
    </source>
</reference>
<evidence type="ECO:0000313" key="2">
    <source>
        <dbReference type="Proteomes" id="UP001212263"/>
    </source>
</evidence>
<dbReference type="AlphaFoldDB" id="A0AAW6FHA3"/>
<dbReference type="Proteomes" id="UP001212263">
    <property type="component" value="Unassembled WGS sequence"/>
</dbReference>
<proteinExistence type="predicted"/>
<keyword evidence="1" id="KW-0449">Lipoprotein</keyword>
<gene>
    <name evidence="1" type="ORF">PN645_06000</name>
</gene>
<organism evidence="1 2">
    <name type="scientific">Odoribacter splanchnicus</name>
    <dbReference type="NCBI Taxonomy" id="28118"/>
    <lineage>
        <taxon>Bacteria</taxon>
        <taxon>Pseudomonadati</taxon>
        <taxon>Bacteroidota</taxon>
        <taxon>Bacteroidia</taxon>
        <taxon>Bacteroidales</taxon>
        <taxon>Odoribacteraceae</taxon>
        <taxon>Odoribacter</taxon>
    </lineage>
</organism>
<dbReference type="EMBL" id="JAQMRD010000005">
    <property type="protein sequence ID" value="MDB9222558.1"/>
    <property type="molecule type" value="Genomic_DNA"/>
</dbReference>
<accession>A0AAW6FHA3</accession>